<accession>A0A0E9X1I1</accession>
<feature type="chain" id="PRO_5002434845" description="Secreted protein" evidence="1">
    <location>
        <begin position="29"/>
        <end position="104"/>
    </location>
</feature>
<evidence type="ECO:0000313" key="2">
    <source>
        <dbReference type="EMBL" id="JAH96597.1"/>
    </source>
</evidence>
<reference evidence="2" key="1">
    <citation type="submission" date="2014-11" db="EMBL/GenBank/DDBJ databases">
        <authorList>
            <person name="Amaro Gonzalez C."/>
        </authorList>
    </citation>
    <scope>NUCLEOTIDE SEQUENCE</scope>
</reference>
<protein>
    <recommendedName>
        <fullName evidence="3">Secreted protein</fullName>
    </recommendedName>
</protein>
<proteinExistence type="predicted"/>
<reference evidence="2" key="2">
    <citation type="journal article" date="2015" name="Fish Shellfish Immunol.">
        <title>Early steps in the European eel (Anguilla anguilla)-Vibrio vulnificus interaction in the gills: Role of the RtxA13 toxin.</title>
        <authorList>
            <person name="Callol A."/>
            <person name="Pajuelo D."/>
            <person name="Ebbesson L."/>
            <person name="Teles M."/>
            <person name="MacKenzie S."/>
            <person name="Amaro C."/>
        </authorList>
    </citation>
    <scope>NUCLEOTIDE SEQUENCE</scope>
</reference>
<organism evidence="2">
    <name type="scientific">Anguilla anguilla</name>
    <name type="common">European freshwater eel</name>
    <name type="synonym">Muraena anguilla</name>
    <dbReference type="NCBI Taxonomy" id="7936"/>
    <lineage>
        <taxon>Eukaryota</taxon>
        <taxon>Metazoa</taxon>
        <taxon>Chordata</taxon>
        <taxon>Craniata</taxon>
        <taxon>Vertebrata</taxon>
        <taxon>Euteleostomi</taxon>
        <taxon>Actinopterygii</taxon>
        <taxon>Neopterygii</taxon>
        <taxon>Teleostei</taxon>
        <taxon>Anguilliformes</taxon>
        <taxon>Anguillidae</taxon>
        <taxon>Anguilla</taxon>
    </lineage>
</organism>
<keyword evidence="1" id="KW-0732">Signal</keyword>
<evidence type="ECO:0000256" key="1">
    <source>
        <dbReference type="SAM" id="SignalP"/>
    </source>
</evidence>
<feature type="signal peptide" evidence="1">
    <location>
        <begin position="1"/>
        <end position="28"/>
    </location>
</feature>
<dbReference type="AlphaFoldDB" id="A0A0E9X1I1"/>
<sequence length="104" mass="11308">MGSGTSTCMLEMRVFISLFLTMPFPHWGNPFKSVRSLVLPRAKIILSRIVLQCQNVTGSVVCGITLTRTPQSTQTLLAAMQPCCTICPYPHVPLDGRVVVVTGS</sequence>
<dbReference type="EMBL" id="GBXM01011980">
    <property type="protein sequence ID" value="JAH96597.1"/>
    <property type="molecule type" value="Transcribed_RNA"/>
</dbReference>
<name>A0A0E9X1I1_ANGAN</name>
<evidence type="ECO:0008006" key="3">
    <source>
        <dbReference type="Google" id="ProtNLM"/>
    </source>
</evidence>